<organism evidence="2 3">
    <name type="scientific">Caerostris extrusa</name>
    <name type="common">Bark spider</name>
    <name type="synonym">Caerostris bankana</name>
    <dbReference type="NCBI Taxonomy" id="172846"/>
    <lineage>
        <taxon>Eukaryota</taxon>
        <taxon>Metazoa</taxon>
        <taxon>Ecdysozoa</taxon>
        <taxon>Arthropoda</taxon>
        <taxon>Chelicerata</taxon>
        <taxon>Arachnida</taxon>
        <taxon>Araneae</taxon>
        <taxon>Araneomorphae</taxon>
        <taxon>Entelegynae</taxon>
        <taxon>Araneoidea</taxon>
        <taxon>Araneidae</taxon>
        <taxon>Caerostris</taxon>
    </lineage>
</organism>
<keyword evidence="3" id="KW-1185">Reference proteome</keyword>
<dbReference type="EMBL" id="BPLR01009411">
    <property type="protein sequence ID" value="GIY31670.1"/>
    <property type="molecule type" value="Genomic_DNA"/>
</dbReference>
<evidence type="ECO:0000256" key="1">
    <source>
        <dbReference type="SAM" id="MobiDB-lite"/>
    </source>
</evidence>
<dbReference type="AlphaFoldDB" id="A0AAV4SGN6"/>
<gene>
    <name evidence="2" type="ORF">CEXT_86061</name>
</gene>
<name>A0AAV4SGN6_CAEEX</name>
<reference evidence="2 3" key="1">
    <citation type="submission" date="2021-06" db="EMBL/GenBank/DDBJ databases">
        <title>Caerostris extrusa draft genome.</title>
        <authorList>
            <person name="Kono N."/>
            <person name="Arakawa K."/>
        </authorList>
    </citation>
    <scope>NUCLEOTIDE SEQUENCE [LARGE SCALE GENOMIC DNA]</scope>
</reference>
<dbReference type="Proteomes" id="UP001054945">
    <property type="component" value="Unassembled WGS sequence"/>
</dbReference>
<evidence type="ECO:0000313" key="3">
    <source>
        <dbReference type="Proteomes" id="UP001054945"/>
    </source>
</evidence>
<proteinExistence type="predicted"/>
<sequence length="105" mass="11352">MVSRPGGLTLCVCKVIDAMCSQEMPPRAWNESFLWCIDVTWLGLCYTPECTILVSMTLSLLSAAGDMLGAAEESRERTASQPPGVSMGTESGMEMWPTSNTRISA</sequence>
<comment type="caution">
    <text evidence="2">The sequence shown here is derived from an EMBL/GenBank/DDBJ whole genome shotgun (WGS) entry which is preliminary data.</text>
</comment>
<evidence type="ECO:0000313" key="2">
    <source>
        <dbReference type="EMBL" id="GIY31670.1"/>
    </source>
</evidence>
<protein>
    <submittedName>
        <fullName evidence="2">Uncharacterized protein</fullName>
    </submittedName>
</protein>
<accession>A0AAV4SGN6</accession>
<feature type="region of interest" description="Disordered" evidence="1">
    <location>
        <begin position="72"/>
        <end position="105"/>
    </location>
</feature>